<dbReference type="EMBL" id="AP023099">
    <property type="protein sequence ID" value="BCE88087.1"/>
    <property type="molecule type" value="Genomic_DNA"/>
</dbReference>
<name>A0A810BTY4_9BRAD</name>
<protein>
    <submittedName>
        <fullName evidence="8">Uncharacterized protein</fullName>
    </submittedName>
</protein>
<organism evidence="8">
    <name type="scientific">Bradyrhizobium diazoefficiens</name>
    <dbReference type="NCBI Taxonomy" id="1355477"/>
    <lineage>
        <taxon>Bacteria</taxon>
        <taxon>Pseudomonadati</taxon>
        <taxon>Pseudomonadota</taxon>
        <taxon>Alphaproteobacteria</taxon>
        <taxon>Hyphomicrobiales</taxon>
        <taxon>Nitrobacteraceae</taxon>
        <taxon>Bradyrhizobium</taxon>
    </lineage>
</organism>
<evidence type="ECO:0000313" key="8">
    <source>
        <dbReference type="EMBL" id="BCE79514.1"/>
    </source>
</evidence>
<reference evidence="4" key="4">
    <citation type="submission" date="2020-05" db="EMBL/GenBank/DDBJ databases">
        <title>Complete genome sequence of Bradyrhizobium diazoefficiens XF3 isolated from soybean nodule.</title>
        <authorList>
            <person name="Noda R."/>
            <person name="Kakizaki K."/>
            <person name="Minamisawa K."/>
        </authorList>
    </citation>
    <scope>NUCLEOTIDE SEQUENCE</scope>
    <source>
        <strain evidence="4">XF3</strain>
    </source>
</reference>
<reference evidence="2" key="1">
    <citation type="submission" date="2020-05" db="EMBL/GenBank/DDBJ databases">
        <title>Complete genome sequence of Bradyrhizobium diazoefficiens XF1 isolated from soybean nodule.</title>
        <authorList>
            <person name="Noda R."/>
            <person name="Kakizaki K."/>
            <person name="Minamisawa K."/>
        </authorList>
    </citation>
    <scope>NUCLEOTIDE SEQUENCE</scope>
    <source>
        <strain evidence="2">XF1</strain>
    </source>
</reference>
<dbReference type="EMBL" id="AP023092">
    <property type="protein sequence ID" value="BCE27143.1"/>
    <property type="molecule type" value="Genomic_DNA"/>
</dbReference>
<dbReference type="EMBL" id="AP023097">
    <property type="protein sequence ID" value="BCE70836.1"/>
    <property type="molecule type" value="Genomic_DNA"/>
</dbReference>
<evidence type="ECO:0000313" key="7">
    <source>
        <dbReference type="EMBL" id="BCE70836.1"/>
    </source>
</evidence>
<reference evidence="3" key="3">
    <citation type="submission" date="2020-05" db="EMBL/GenBank/DDBJ databases">
        <title>Complete genome sequence of Bradyrhizobium diazoefficiens XF2 isolated from soybean nodule.</title>
        <authorList>
            <person name="Noda R."/>
            <person name="Kakizaki K."/>
            <person name="Minamisawa K."/>
        </authorList>
    </citation>
    <scope>NUCLEOTIDE SEQUENCE</scope>
    <source>
        <strain evidence="3">XF2</strain>
    </source>
</reference>
<dbReference type="EMBL" id="AP023096">
    <property type="protein sequence ID" value="BCE62122.1"/>
    <property type="molecule type" value="Genomic_DNA"/>
</dbReference>
<dbReference type="EMBL" id="AP023098">
    <property type="protein sequence ID" value="BCE79514.1"/>
    <property type="molecule type" value="Genomic_DNA"/>
</dbReference>
<evidence type="ECO:0000313" key="3">
    <source>
        <dbReference type="EMBL" id="BCE27143.1"/>
    </source>
</evidence>
<accession>A0A810BTY4</accession>
<reference evidence="8" key="8">
    <citation type="submission" date="2020-05" db="EMBL/GenBank/DDBJ databases">
        <title>Complete genome sequence of Bradyrhizobium diazoefficiens XF9 isolated from soybean nodule.</title>
        <authorList>
            <person name="Noda R."/>
            <person name="Kakizaki K."/>
            <person name="Minamisawa K."/>
        </authorList>
    </citation>
    <scope>NUCLEOTIDE SEQUENCE</scope>
    <source>
        <strain evidence="8">XF9</strain>
    </source>
</reference>
<reference evidence="7" key="7">
    <citation type="submission" date="2020-05" db="EMBL/GenBank/DDBJ databases">
        <title>Complete genome sequence of Bradyrhizobium diazoefficiens XF8 isolated from soybean nodule.</title>
        <authorList>
            <person name="Noda R."/>
            <person name="Kakizaki K."/>
            <person name="Minamisawa K."/>
        </authorList>
    </citation>
    <scope>NUCLEOTIDE SEQUENCE</scope>
    <source>
        <strain evidence="7">XF8</strain>
    </source>
</reference>
<evidence type="ECO:0000313" key="6">
    <source>
        <dbReference type="EMBL" id="BCE62122.1"/>
    </source>
</evidence>
<evidence type="ECO:0000313" key="4">
    <source>
        <dbReference type="EMBL" id="BCE35910.1"/>
    </source>
</evidence>
<dbReference type="AlphaFoldDB" id="A0A810BTY4"/>
<reference evidence="5" key="5">
    <citation type="submission" date="2020-05" db="EMBL/GenBank/DDBJ databases">
        <title>Complete genome sequence of Bradyrhizobium diazoefficiens XF4 isolated from soybean nodule.</title>
        <authorList>
            <person name="Noda R."/>
            <person name="Kakizaki K."/>
            <person name="Minamisawa K."/>
        </authorList>
    </citation>
    <scope>NUCLEOTIDE SEQUENCE</scope>
    <source>
        <strain evidence="5">XF4</strain>
    </source>
</reference>
<dbReference type="EMBL" id="AP023093">
    <property type="protein sequence ID" value="BCE35910.1"/>
    <property type="molecule type" value="Genomic_DNA"/>
</dbReference>
<gene>
    <name evidence="9" type="ORF">XF10B_08850</name>
    <name evidence="2" type="ORF">XF1B_09710</name>
    <name evidence="3" type="ORF">XF2B_09120</name>
    <name evidence="4" type="ORF">XF3B_09410</name>
    <name evidence="5" type="ORF">XF4B_08920</name>
    <name evidence="6" type="ORF">XF6B_09210</name>
    <name evidence="7" type="ORF">XF8B_09470</name>
    <name evidence="8" type="ORF">XF9B_09350</name>
</gene>
<reference evidence="9" key="2">
    <citation type="submission" date="2020-05" db="EMBL/GenBank/DDBJ databases">
        <title>Complete genome sequence of Bradyrhizobium diazoefficiens XF10 isolated from soybean nodule.</title>
        <authorList>
            <person name="Noda R."/>
            <person name="Kakizaki K."/>
            <person name="Minamisawa K."/>
        </authorList>
    </citation>
    <scope>NUCLEOTIDE SEQUENCE</scope>
    <source>
        <strain evidence="9">XF10</strain>
    </source>
</reference>
<dbReference type="EMBL" id="AP023091">
    <property type="protein sequence ID" value="BCE18290.1"/>
    <property type="molecule type" value="Genomic_DNA"/>
</dbReference>
<dbReference type="EMBL" id="AP023094">
    <property type="protein sequence ID" value="BCE44543.1"/>
    <property type="molecule type" value="Genomic_DNA"/>
</dbReference>
<feature type="region of interest" description="Disordered" evidence="1">
    <location>
        <begin position="1"/>
        <end position="26"/>
    </location>
</feature>
<reference evidence="6" key="6">
    <citation type="submission" date="2020-05" db="EMBL/GenBank/DDBJ databases">
        <title>Complete genome sequence of Bradyrhizobium diazoefficiens XF6 isolated from soybean nodule.</title>
        <authorList>
            <person name="Noda R."/>
            <person name="Kakizaki K."/>
            <person name="Minamisawa K."/>
        </authorList>
    </citation>
    <scope>NUCLEOTIDE SEQUENCE</scope>
    <source>
        <strain evidence="6">XF6</strain>
    </source>
</reference>
<proteinExistence type="predicted"/>
<evidence type="ECO:0000313" key="9">
    <source>
        <dbReference type="EMBL" id="BCE88087.1"/>
    </source>
</evidence>
<evidence type="ECO:0000256" key="1">
    <source>
        <dbReference type="SAM" id="MobiDB-lite"/>
    </source>
</evidence>
<evidence type="ECO:0000313" key="5">
    <source>
        <dbReference type="EMBL" id="BCE44543.1"/>
    </source>
</evidence>
<evidence type="ECO:0000313" key="2">
    <source>
        <dbReference type="EMBL" id="BCE18290.1"/>
    </source>
</evidence>
<sequence>MAVTAKIPATSNTPHRVSHRTGPRRAKAAQPFFAAKDIPAATVEKTWRIPPPWRNMNTPHKWPKP</sequence>
<feature type="compositionally biased region" description="Basic residues" evidence="1">
    <location>
        <begin position="16"/>
        <end position="26"/>
    </location>
</feature>